<dbReference type="InterPro" id="IPR018691">
    <property type="entry name" value="DUF2188"/>
</dbReference>
<evidence type="ECO:0000313" key="2">
    <source>
        <dbReference type="Proteomes" id="UP001499882"/>
    </source>
</evidence>
<dbReference type="Proteomes" id="UP001499882">
    <property type="component" value="Unassembled WGS sequence"/>
</dbReference>
<proteinExistence type="predicted"/>
<reference evidence="2" key="1">
    <citation type="journal article" date="2019" name="Int. J. Syst. Evol. Microbiol.">
        <title>The Global Catalogue of Microorganisms (GCM) 10K type strain sequencing project: providing services to taxonomists for standard genome sequencing and annotation.</title>
        <authorList>
            <consortium name="The Broad Institute Genomics Platform"/>
            <consortium name="The Broad Institute Genome Sequencing Center for Infectious Disease"/>
            <person name="Wu L."/>
            <person name="Ma J."/>
        </authorList>
    </citation>
    <scope>NUCLEOTIDE SEQUENCE [LARGE SCALE GENOMIC DNA]</scope>
    <source>
        <strain evidence="2">JCM 18532</strain>
    </source>
</reference>
<dbReference type="EMBL" id="BAABKN010000027">
    <property type="protein sequence ID" value="GAA4751697.1"/>
    <property type="molecule type" value="Genomic_DNA"/>
</dbReference>
<evidence type="ECO:0000313" key="1">
    <source>
        <dbReference type="EMBL" id="GAA4751697.1"/>
    </source>
</evidence>
<accession>A0ABP8ZBB9</accession>
<sequence length="119" mass="13281">MCGVVLESCNERRGSRHVQAYGFVPGAPFGRHGARRARVIWEGMRMVGEPIETSCVDGVWRNSVGRDSALPGEYRSRQSAVEVGRDEARVRGVVHVVREADGSVSERNRYPRRSEELPS</sequence>
<protein>
    <submittedName>
        <fullName evidence="1">Uncharacterized protein</fullName>
    </submittedName>
</protein>
<name>A0ABP8ZBB9_9ACTN</name>
<keyword evidence="2" id="KW-1185">Reference proteome</keyword>
<organism evidence="1 2">
    <name type="scientific">Nocardioides endophyticus</name>
    <dbReference type="NCBI Taxonomy" id="1353775"/>
    <lineage>
        <taxon>Bacteria</taxon>
        <taxon>Bacillati</taxon>
        <taxon>Actinomycetota</taxon>
        <taxon>Actinomycetes</taxon>
        <taxon>Propionibacteriales</taxon>
        <taxon>Nocardioidaceae</taxon>
        <taxon>Nocardioides</taxon>
    </lineage>
</organism>
<gene>
    <name evidence="1" type="ORF">GCM10023350_41220</name>
</gene>
<comment type="caution">
    <text evidence="1">The sequence shown here is derived from an EMBL/GenBank/DDBJ whole genome shotgun (WGS) entry which is preliminary data.</text>
</comment>
<dbReference type="Pfam" id="PF09954">
    <property type="entry name" value="DUF2188"/>
    <property type="match status" value="1"/>
</dbReference>